<dbReference type="EMBL" id="MU275921">
    <property type="protein sequence ID" value="KAI0046612.1"/>
    <property type="molecule type" value="Genomic_DNA"/>
</dbReference>
<reference evidence="1" key="2">
    <citation type="journal article" date="2022" name="New Phytol.">
        <title>Evolutionary transition to the ectomycorrhizal habit in the genomes of a hyperdiverse lineage of mushroom-forming fungi.</title>
        <authorList>
            <person name="Looney B."/>
            <person name="Miyauchi S."/>
            <person name="Morin E."/>
            <person name="Drula E."/>
            <person name="Courty P.E."/>
            <person name="Kohler A."/>
            <person name="Kuo A."/>
            <person name="LaButti K."/>
            <person name="Pangilinan J."/>
            <person name="Lipzen A."/>
            <person name="Riley R."/>
            <person name="Andreopoulos W."/>
            <person name="He G."/>
            <person name="Johnson J."/>
            <person name="Nolan M."/>
            <person name="Tritt A."/>
            <person name="Barry K.W."/>
            <person name="Grigoriev I.V."/>
            <person name="Nagy L.G."/>
            <person name="Hibbett D."/>
            <person name="Henrissat B."/>
            <person name="Matheny P.B."/>
            <person name="Labbe J."/>
            <person name="Martin F.M."/>
        </authorList>
    </citation>
    <scope>NUCLEOTIDE SEQUENCE</scope>
    <source>
        <strain evidence="1">FP105234-sp</strain>
    </source>
</reference>
<dbReference type="Proteomes" id="UP000814033">
    <property type="component" value="Unassembled WGS sequence"/>
</dbReference>
<sequence length="227" mass="25501">MATYDSLHRQCRTLESLFDTKLTAYARLASSISRAGPADSEDSDLEAGWRGREAEAEVEELLEKLGETNAALDKVAADTENPPSTSMLRAIQRHRDVYMDYGREFRRTKANVQAALDQANLLTGVRNDIDAYKSSAADQLLAERGHIDDSHRMIDETLEQAYETRSEFSRQRSSLGNIQTRMVGVLNTVPGINSVLSMIHKRRRRDSYLIGGLIGVGIFVLLMYVFR</sequence>
<reference evidence="1" key="1">
    <citation type="submission" date="2021-02" db="EMBL/GenBank/DDBJ databases">
        <authorList>
            <consortium name="DOE Joint Genome Institute"/>
            <person name="Ahrendt S."/>
            <person name="Looney B.P."/>
            <person name="Miyauchi S."/>
            <person name="Morin E."/>
            <person name="Drula E."/>
            <person name="Courty P.E."/>
            <person name="Chicoki N."/>
            <person name="Fauchery L."/>
            <person name="Kohler A."/>
            <person name="Kuo A."/>
            <person name="Labutti K."/>
            <person name="Pangilinan J."/>
            <person name="Lipzen A."/>
            <person name="Riley R."/>
            <person name="Andreopoulos W."/>
            <person name="He G."/>
            <person name="Johnson J."/>
            <person name="Barry K.W."/>
            <person name="Grigoriev I.V."/>
            <person name="Nagy L."/>
            <person name="Hibbett D."/>
            <person name="Henrissat B."/>
            <person name="Matheny P.B."/>
            <person name="Labbe J."/>
            <person name="Martin F."/>
        </authorList>
    </citation>
    <scope>NUCLEOTIDE SEQUENCE</scope>
    <source>
        <strain evidence="1">FP105234-sp</strain>
    </source>
</reference>
<organism evidence="1 2">
    <name type="scientific">Auriscalpium vulgare</name>
    <dbReference type="NCBI Taxonomy" id="40419"/>
    <lineage>
        <taxon>Eukaryota</taxon>
        <taxon>Fungi</taxon>
        <taxon>Dikarya</taxon>
        <taxon>Basidiomycota</taxon>
        <taxon>Agaricomycotina</taxon>
        <taxon>Agaricomycetes</taxon>
        <taxon>Russulales</taxon>
        <taxon>Auriscalpiaceae</taxon>
        <taxon>Auriscalpium</taxon>
    </lineage>
</organism>
<evidence type="ECO:0000313" key="1">
    <source>
        <dbReference type="EMBL" id="KAI0046612.1"/>
    </source>
</evidence>
<proteinExistence type="predicted"/>
<comment type="caution">
    <text evidence="1">The sequence shown here is derived from an EMBL/GenBank/DDBJ whole genome shotgun (WGS) entry which is preliminary data.</text>
</comment>
<accession>A0ACB8RS17</accession>
<evidence type="ECO:0000313" key="2">
    <source>
        <dbReference type="Proteomes" id="UP000814033"/>
    </source>
</evidence>
<name>A0ACB8RS17_9AGAM</name>
<keyword evidence="2" id="KW-1185">Reference proteome</keyword>
<protein>
    <submittedName>
        <fullName evidence="1">V-SNARE protein</fullName>
    </submittedName>
</protein>
<gene>
    <name evidence="1" type="ORF">FA95DRAFT_1493742</name>
</gene>